<comment type="caution">
    <text evidence="2">The sequence shown here is derived from an EMBL/GenBank/DDBJ whole genome shotgun (WGS) entry which is preliminary data.</text>
</comment>
<organism evidence="2 3">
    <name type="scientific">Penicillium vulpinum</name>
    <dbReference type="NCBI Taxonomy" id="29845"/>
    <lineage>
        <taxon>Eukaryota</taxon>
        <taxon>Fungi</taxon>
        <taxon>Dikarya</taxon>
        <taxon>Ascomycota</taxon>
        <taxon>Pezizomycotina</taxon>
        <taxon>Eurotiomycetes</taxon>
        <taxon>Eurotiomycetidae</taxon>
        <taxon>Eurotiales</taxon>
        <taxon>Aspergillaceae</taxon>
        <taxon>Penicillium</taxon>
    </lineage>
</organism>
<evidence type="ECO:0000256" key="1">
    <source>
        <dbReference type="SAM" id="MobiDB-lite"/>
    </source>
</evidence>
<feature type="compositionally biased region" description="Pro residues" evidence="1">
    <location>
        <begin position="303"/>
        <end position="316"/>
    </location>
</feature>
<dbReference type="OrthoDB" id="3357341at2759"/>
<feature type="region of interest" description="Disordered" evidence="1">
    <location>
        <begin position="255"/>
        <end position="514"/>
    </location>
</feature>
<feature type="compositionally biased region" description="Polar residues" evidence="1">
    <location>
        <begin position="391"/>
        <end position="413"/>
    </location>
</feature>
<reference evidence="3" key="1">
    <citation type="journal article" date="2017" name="Nat. Microbiol.">
        <title>Global analysis of biosynthetic gene clusters reveals vast potential of secondary metabolite production in Penicillium species.</title>
        <authorList>
            <person name="Nielsen J.C."/>
            <person name="Grijseels S."/>
            <person name="Prigent S."/>
            <person name="Ji B."/>
            <person name="Dainat J."/>
            <person name="Nielsen K.F."/>
            <person name="Frisvad J.C."/>
            <person name="Workman M."/>
            <person name="Nielsen J."/>
        </authorList>
    </citation>
    <scope>NUCLEOTIDE SEQUENCE [LARGE SCALE GENOMIC DNA]</scope>
    <source>
        <strain evidence="3">IBT 29486</strain>
    </source>
</reference>
<dbReference type="Proteomes" id="UP000191518">
    <property type="component" value="Unassembled WGS sequence"/>
</dbReference>
<proteinExistence type="predicted"/>
<evidence type="ECO:0000313" key="2">
    <source>
        <dbReference type="EMBL" id="OQE05712.1"/>
    </source>
</evidence>
<keyword evidence="3" id="KW-1185">Reference proteome</keyword>
<accession>A0A1V6RVC0</accession>
<dbReference type="EMBL" id="MDYP01000022">
    <property type="protein sequence ID" value="OQE05712.1"/>
    <property type="molecule type" value="Genomic_DNA"/>
</dbReference>
<feature type="compositionally biased region" description="Basic and acidic residues" evidence="1">
    <location>
        <begin position="496"/>
        <end position="514"/>
    </location>
</feature>
<feature type="compositionally biased region" description="Low complexity" evidence="1">
    <location>
        <begin position="265"/>
        <end position="279"/>
    </location>
</feature>
<name>A0A1V6RVC0_9EURO</name>
<feature type="compositionally biased region" description="Basic and acidic residues" evidence="1">
    <location>
        <begin position="343"/>
        <end position="371"/>
    </location>
</feature>
<evidence type="ECO:0000313" key="3">
    <source>
        <dbReference type="Proteomes" id="UP000191518"/>
    </source>
</evidence>
<dbReference type="AlphaFoldDB" id="A0A1V6RVC0"/>
<dbReference type="STRING" id="29845.A0A1V6RVC0"/>
<protein>
    <submittedName>
        <fullName evidence="2">Uncharacterized protein</fullName>
    </submittedName>
</protein>
<sequence length="514" mass="57372">MIDENLPTFFLKNNSKQAQISTIYLRQHGNDPEPAYSLRALDPAAPTSQNRYGVALYDPYVTDVVYGEVAVAPDWTQPSLSADTIRANGGVAPPPEPILPTEFTIQLYSPDQKITVKYHTKSWNKPARWEFEMPQTTFRVPSASALDQTQIDPSLADITPKVRFSWRKDGKLSKDLTCLLHGKTSTIPDTRTKSREPDITVALFQGLKELTLYEPNLYRVEMEDTKGLEVVLLLAAVAIRDIFFGPAKEAFHITPGGPNQARKQAVGPTATAATAAPVGDPRLDRNNPQARPHGPAVGETPLTPRPSIPNSSPPGPQERRRQDERARQEEERRTQEVLAAEQKAQRQREAEVEEETKRLQQLYGKEEEQARKQQHAPAPSSRPHLPPRHTGPSQPYSHQYLQSSVHPPSQSAARPSHHPRHQNSHGIPVSTFNSPYLHAPGRMDPRAQSSTHLMQSRPQSAVGFHPQPLSSGALIAAPRPTPQVQPKKSTFFGFRRNKEENTTTKLEKKRSSMF</sequence>
<feature type="compositionally biased region" description="Polar residues" evidence="1">
    <location>
        <begin position="447"/>
        <end position="459"/>
    </location>
</feature>
<feature type="compositionally biased region" description="Basic and acidic residues" evidence="1">
    <location>
        <begin position="317"/>
        <end position="335"/>
    </location>
</feature>
<gene>
    <name evidence="2" type="ORF">PENVUL_c022G06467</name>
</gene>